<proteinExistence type="predicted"/>
<accession>A0A4R2GF70</accession>
<dbReference type="Proteomes" id="UP000295221">
    <property type="component" value="Unassembled WGS sequence"/>
</dbReference>
<gene>
    <name evidence="1" type="ORF">EV194_11282</name>
</gene>
<evidence type="ECO:0000313" key="1">
    <source>
        <dbReference type="EMBL" id="TCO06858.1"/>
    </source>
</evidence>
<protein>
    <recommendedName>
        <fullName evidence="3">Diacylglycerol glucosyltransferase N-terminal domain-containing protein</fullName>
    </recommendedName>
</protein>
<reference evidence="1 2" key="1">
    <citation type="submission" date="2019-03" db="EMBL/GenBank/DDBJ databases">
        <title>Genomic Encyclopedia of Type Strains, Phase IV (KMG-IV): sequencing the most valuable type-strain genomes for metagenomic binning, comparative biology and taxonomic classification.</title>
        <authorList>
            <person name="Goeker M."/>
        </authorList>
    </citation>
    <scope>NUCLEOTIDE SEQUENCE [LARGE SCALE GENOMIC DNA]</scope>
    <source>
        <strain evidence="1 2">DSM 24179</strain>
    </source>
</reference>
<keyword evidence="2" id="KW-1185">Reference proteome</keyword>
<organism evidence="1 2">
    <name type="scientific">Natronoflexus pectinivorans</name>
    <dbReference type="NCBI Taxonomy" id="682526"/>
    <lineage>
        <taxon>Bacteria</taxon>
        <taxon>Pseudomonadati</taxon>
        <taxon>Bacteroidota</taxon>
        <taxon>Bacteroidia</taxon>
        <taxon>Marinilabiliales</taxon>
        <taxon>Marinilabiliaceae</taxon>
        <taxon>Natronoflexus</taxon>
    </lineage>
</organism>
<dbReference type="SUPFAM" id="SSF53756">
    <property type="entry name" value="UDP-Glycosyltransferase/glycogen phosphorylase"/>
    <property type="match status" value="1"/>
</dbReference>
<sequence>MKKVAIFLPDGVGIRNYLFSRLISNLIEQQAQVVLIASLSDKAIKEAERVHGLKFEVVQIPEYREGILEKFCRELENISRLRVFQRKLKNPTIIPDHEWGHLTKYRGIVWLFYFLIRFVSNFTANYSIIKFINNKYLNRVSKSPFMAGYNTLLSEVKPDVILCTHQRAITASPLFVAASKAGIETATAIYSWDNLPKARMAFRAGKYLVWSQYMKDEVLFYYPDINPDDVVITGTPQFEFYRQDELLMSREQFCEQYGFDPGRPIVCYSGGDRLTSPYDQDYLEDLAAAVKALPEEERPQILFRRCPVDWSPRFDPVIEKHSDVIKAVDPLWAFEKDEAEKWTLTYPLFSDVKLLANVARHCDLVYNVGSTMAHDYSMFDKPACYINYNPENANGTYSVEKIYKYQHFRSMPSSEAVIWVNSKQEISALVANAVRNPQQVATQRKAWLQKVILHPVTEASANIAGVLLNGKSE</sequence>
<name>A0A4R2GF70_9BACT</name>
<dbReference type="RefSeq" id="WP_132434652.1">
    <property type="nucleotide sequence ID" value="NZ_SLWK01000012.1"/>
</dbReference>
<dbReference type="AlphaFoldDB" id="A0A4R2GF70"/>
<dbReference type="OrthoDB" id="913551at2"/>
<evidence type="ECO:0008006" key="3">
    <source>
        <dbReference type="Google" id="ProtNLM"/>
    </source>
</evidence>
<dbReference type="EMBL" id="SLWK01000012">
    <property type="protein sequence ID" value="TCO06858.1"/>
    <property type="molecule type" value="Genomic_DNA"/>
</dbReference>
<comment type="caution">
    <text evidence="1">The sequence shown here is derived from an EMBL/GenBank/DDBJ whole genome shotgun (WGS) entry which is preliminary data.</text>
</comment>
<evidence type="ECO:0000313" key="2">
    <source>
        <dbReference type="Proteomes" id="UP000295221"/>
    </source>
</evidence>